<protein>
    <submittedName>
        <fullName evidence="2">Uncharacterized protein</fullName>
    </submittedName>
</protein>
<evidence type="ECO:0000256" key="1">
    <source>
        <dbReference type="SAM" id="Phobius"/>
    </source>
</evidence>
<feature type="transmembrane region" description="Helical" evidence="1">
    <location>
        <begin position="6"/>
        <end position="23"/>
    </location>
</feature>
<dbReference type="EMBL" id="JAPHEG010000001">
    <property type="protein sequence ID" value="MDF2953042.1"/>
    <property type="molecule type" value="Genomic_DNA"/>
</dbReference>
<dbReference type="Proteomes" id="UP001144110">
    <property type="component" value="Unassembled WGS sequence"/>
</dbReference>
<proteinExistence type="predicted"/>
<sequence>MRKIVGSIFMVLGGVFIVFSALLDSNGEPIRYKLIDYGAGLLGILLCSIGLKIIGD</sequence>
<reference evidence="2" key="1">
    <citation type="submission" date="2022-11" db="EMBL/GenBank/DDBJ databases">
        <title>Candidatus Alkanophaga archaea from heated hydrothermal vent sediment oxidize petroleum alkanes.</title>
        <authorList>
            <person name="Zehnle H."/>
            <person name="Laso-Perez R."/>
            <person name="Lipp J."/>
            <person name="Teske A."/>
            <person name="Wegener G."/>
        </authorList>
    </citation>
    <scope>NUCLEOTIDE SEQUENCE</scope>
    <source>
        <strain evidence="2">MCA70</strain>
    </source>
</reference>
<gene>
    <name evidence="2" type="ORF">OD816_000287</name>
</gene>
<evidence type="ECO:0000313" key="2">
    <source>
        <dbReference type="EMBL" id="MDF2953042.1"/>
    </source>
</evidence>
<accession>A0AAE3P0T5</accession>
<keyword evidence="1" id="KW-0472">Membrane</keyword>
<keyword evidence="1" id="KW-0812">Transmembrane</keyword>
<comment type="caution">
    <text evidence="2">The sequence shown here is derived from an EMBL/GenBank/DDBJ whole genome shotgun (WGS) entry which is preliminary data.</text>
</comment>
<feature type="transmembrane region" description="Helical" evidence="1">
    <location>
        <begin position="35"/>
        <end position="54"/>
    </location>
</feature>
<keyword evidence="1" id="KW-1133">Transmembrane helix</keyword>
<name>A0AAE3P0T5_9BACT</name>
<dbReference type="AlphaFoldDB" id="A0AAE3P0T5"/>
<evidence type="ECO:0000313" key="3">
    <source>
        <dbReference type="Proteomes" id="UP001144110"/>
    </source>
</evidence>
<organism evidence="2 3">
    <name type="scientific">Candidatus Thermodesulfobacterium syntrophicum</name>
    <dbReference type="NCBI Taxonomy" id="3060442"/>
    <lineage>
        <taxon>Bacteria</taxon>
        <taxon>Pseudomonadati</taxon>
        <taxon>Thermodesulfobacteriota</taxon>
        <taxon>Thermodesulfobacteria</taxon>
        <taxon>Thermodesulfobacteriales</taxon>
        <taxon>Thermodesulfobacteriaceae</taxon>
        <taxon>Thermodesulfobacterium</taxon>
    </lineage>
</organism>